<dbReference type="NCBIfam" id="TIGR03084">
    <property type="entry name" value="TIGR03084 family metal-binding protein"/>
    <property type="match status" value="1"/>
</dbReference>
<dbReference type="InterPro" id="IPR034660">
    <property type="entry name" value="DinB/YfiT-like"/>
</dbReference>
<reference evidence="3 4" key="1">
    <citation type="journal article" date="2022" name="BMC Genomics">
        <title>Comparative genome analysis of mycobacteria focusing on tRNA and non-coding RNA.</title>
        <authorList>
            <person name="Behra P.R.K."/>
            <person name="Pettersson B.M.F."/>
            <person name="Ramesh M."/>
            <person name="Das S."/>
            <person name="Dasgupta S."/>
            <person name="Kirsebom L.A."/>
        </authorList>
    </citation>
    <scope>NUCLEOTIDE SEQUENCE [LARGE SCALE GENOMIC DNA]</scope>
    <source>
        <strain evidence="3 4">DSM 44078</strain>
    </source>
</reference>
<evidence type="ECO:0000313" key="3">
    <source>
        <dbReference type="EMBL" id="MCV7229980.1"/>
    </source>
</evidence>
<dbReference type="Gene3D" id="1.20.120.450">
    <property type="entry name" value="dinb family like domain"/>
    <property type="match status" value="1"/>
</dbReference>
<dbReference type="InterPro" id="IPR013917">
    <property type="entry name" value="tRNA_wybutosine-synth"/>
</dbReference>
<dbReference type="Proteomes" id="UP001526201">
    <property type="component" value="Unassembled WGS sequence"/>
</dbReference>
<evidence type="ECO:0000259" key="2">
    <source>
        <dbReference type="Pfam" id="PF11716"/>
    </source>
</evidence>
<dbReference type="EMBL" id="JACKTY010000048">
    <property type="protein sequence ID" value="MCV7229980.1"/>
    <property type="molecule type" value="Genomic_DNA"/>
</dbReference>
<dbReference type="SUPFAM" id="SSF109854">
    <property type="entry name" value="DinB/YfiT-like putative metalloenzymes"/>
    <property type="match status" value="1"/>
</dbReference>
<dbReference type="Pfam" id="PF08608">
    <property type="entry name" value="Wyosine_form"/>
    <property type="match status" value="1"/>
</dbReference>
<name>A0ABT3CKF5_9MYCO</name>
<dbReference type="Pfam" id="PF11716">
    <property type="entry name" value="MDMPI_N"/>
    <property type="match status" value="1"/>
</dbReference>
<proteinExistence type="predicted"/>
<dbReference type="NCBIfam" id="TIGR03083">
    <property type="entry name" value="maleylpyruvate isomerase family mycothiol-dependent enzyme"/>
    <property type="match status" value="1"/>
</dbReference>
<keyword evidence="4" id="KW-1185">Reference proteome</keyword>
<dbReference type="InterPro" id="IPR024344">
    <property type="entry name" value="MDMPI_metal-binding"/>
</dbReference>
<accession>A0ABT3CKF5</accession>
<dbReference type="InterPro" id="IPR017517">
    <property type="entry name" value="Maleyloyr_isom"/>
</dbReference>
<evidence type="ECO:0000259" key="1">
    <source>
        <dbReference type="Pfam" id="PF08608"/>
    </source>
</evidence>
<sequence>MALDYIGLLADLRFESDRLIEHLAPLTSVQWDLPTPALGWSIKDQVSHLAFFDDSTYLSLTHPDEFRIEAADLVAGGMDFPDRIAARHRVLTASTLLDWFVDSRRQLSAGFAGEDPKRRLPWFGPDMSVASAATARLMETWAHGQDIYDTIGVTHPTSPGLRSIAHLGVATFGFAHSLNGLIVPDDPVRIELRSPTDDLWVWGPADAAQRVTGPATDFVLTVTQRRHWTETALTAEGAVAAGWLDIAQAFAGAPSRREAQAVQP</sequence>
<dbReference type="RefSeq" id="WP_264071255.1">
    <property type="nucleotide sequence ID" value="NZ_JACKTY010000048.1"/>
</dbReference>
<organism evidence="3 4">
    <name type="scientific">Mycolicibacterium komossense</name>
    <dbReference type="NCBI Taxonomy" id="1779"/>
    <lineage>
        <taxon>Bacteria</taxon>
        <taxon>Bacillati</taxon>
        <taxon>Actinomycetota</taxon>
        <taxon>Actinomycetes</taxon>
        <taxon>Mycobacteriales</taxon>
        <taxon>Mycobacteriaceae</taxon>
        <taxon>Mycolicibacterium</taxon>
    </lineage>
</organism>
<protein>
    <submittedName>
        <fullName evidence="3">TIGR03084 family protein</fullName>
    </submittedName>
</protein>
<comment type="caution">
    <text evidence="3">The sequence shown here is derived from an EMBL/GenBank/DDBJ whole genome shotgun (WGS) entry which is preliminary data.</text>
</comment>
<gene>
    <name evidence="3" type="ORF">H7J73_28620</name>
</gene>
<evidence type="ECO:0000313" key="4">
    <source>
        <dbReference type="Proteomes" id="UP001526201"/>
    </source>
</evidence>
<dbReference type="InterPro" id="IPR017518">
    <property type="entry name" value="CHP03084"/>
</dbReference>
<feature type="domain" description="tRNA wybutosine-synthesis" evidence="1">
    <location>
        <begin position="185"/>
        <end position="235"/>
    </location>
</feature>
<feature type="domain" description="Mycothiol-dependent maleylpyruvate isomerase metal-binding" evidence="2">
    <location>
        <begin position="14"/>
        <end position="147"/>
    </location>
</feature>